<dbReference type="InterPro" id="IPR000055">
    <property type="entry name" value="Restrct_endonuc_typeI_TRD"/>
</dbReference>
<evidence type="ECO:0000256" key="7">
    <source>
        <dbReference type="ARBA" id="ARBA00023125"/>
    </source>
</evidence>
<comment type="catalytic activity">
    <reaction evidence="8">
        <text>a 2'-deoxyadenosine in DNA + S-adenosyl-L-methionine = an N(6)-methyl-2'-deoxyadenosine in DNA + S-adenosyl-L-homocysteine + H(+)</text>
        <dbReference type="Rhea" id="RHEA:15197"/>
        <dbReference type="Rhea" id="RHEA-COMP:12418"/>
        <dbReference type="Rhea" id="RHEA-COMP:12419"/>
        <dbReference type="ChEBI" id="CHEBI:15378"/>
        <dbReference type="ChEBI" id="CHEBI:57856"/>
        <dbReference type="ChEBI" id="CHEBI:59789"/>
        <dbReference type="ChEBI" id="CHEBI:90615"/>
        <dbReference type="ChEBI" id="CHEBI:90616"/>
        <dbReference type="EC" id="2.1.1.72"/>
    </reaction>
</comment>
<protein>
    <recommendedName>
        <fullName evidence="2">site-specific DNA-methyltransferase (adenine-specific)</fullName>
        <ecNumber evidence="2">2.1.1.72</ecNumber>
    </recommendedName>
</protein>
<keyword evidence="3 12" id="KW-0489">Methyltransferase</keyword>
<evidence type="ECO:0000259" key="11">
    <source>
        <dbReference type="Pfam" id="PF02384"/>
    </source>
</evidence>
<dbReference type="Pfam" id="PF01420">
    <property type="entry name" value="Methylase_S"/>
    <property type="match status" value="1"/>
</dbReference>
<evidence type="ECO:0000259" key="10">
    <source>
        <dbReference type="Pfam" id="PF01420"/>
    </source>
</evidence>
<evidence type="ECO:0000313" key="12">
    <source>
        <dbReference type="EMBL" id="MRI66632.1"/>
    </source>
</evidence>
<dbReference type="PRINTS" id="PR00507">
    <property type="entry name" value="N12N6MTFRASE"/>
</dbReference>
<evidence type="ECO:0000256" key="5">
    <source>
        <dbReference type="ARBA" id="ARBA00022691"/>
    </source>
</evidence>
<proteinExistence type="inferred from homology"/>
<dbReference type="InterPro" id="IPR003356">
    <property type="entry name" value="DNA_methylase_A-5"/>
</dbReference>
<keyword evidence="6" id="KW-0680">Restriction system</keyword>
<dbReference type="GO" id="GO:0032259">
    <property type="term" value="P:methylation"/>
    <property type="evidence" value="ECO:0007669"/>
    <property type="project" value="UniProtKB-KW"/>
</dbReference>
<evidence type="ECO:0000256" key="3">
    <source>
        <dbReference type="ARBA" id="ARBA00022603"/>
    </source>
</evidence>
<dbReference type="InterPro" id="IPR044946">
    <property type="entry name" value="Restrct_endonuc_typeI_TRD_sf"/>
</dbReference>
<keyword evidence="7" id="KW-0238">DNA-binding</keyword>
<evidence type="ECO:0000256" key="6">
    <source>
        <dbReference type="ARBA" id="ARBA00022747"/>
    </source>
</evidence>
<feature type="domain" description="Type I restriction modification DNA specificity" evidence="10">
    <location>
        <begin position="446"/>
        <end position="603"/>
    </location>
</feature>
<dbReference type="InterPro" id="IPR029063">
    <property type="entry name" value="SAM-dependent_MTases_sf"/>
</dbReference>
<dbReference type="SUPFAM" id="SSF116734">
    <property type="entry name" value="DNA methylase specificity domain"/>
    <property type="match status" value="1"/>
</dbReference>
<dbReference type="InterPro" id="IPR051537">
    <property type="entry name" value="DNA_Adenine_Mtase"/>
</dbReference>
<evidence type="ECO:0000256" key="1">
    <source>
        <dbReference type="ARBA" id="ARBA00010923"/>
    </source>
</evidence>
<keyword evidence="9" id="KW-0175">Coiled coil</keyword>
<dbReference type="EC" id="2.1.1.72" evidence="2"/>
<dbReference type="GO" id="GO:0008170">
    <property type="term" value="F:N-methyltransferase activity"/>
    <property type="evidence" value="ECO:0007669"/>
    <property type="project" value="InterPro"/>
</dbReference>
<feature type="coiled-coil region" evidence="9">
    <location>
        <begin position="585"/>
        <end position="619"/>
    </location>
</feature>
<dbReference type="PANTHER" id="PTHR42933">
    <property type="entry name" value="SLR6095 PROTEIN"/>
    <property type="match status" value="1"/>
</dbReference>
<keyword evidence="4" id="KW-0808">Transferase</keyword>
<dbReference type="SUPFAM" id="SSF53335">
    <property type="entry name" value="S-adenosyl-L-methionine-dependent methyltransferases"/>
    <property type="match status" value="1"/>
</dbReference>
<dbReference type="Proteomes" id="UP000435187">
    <property type="component" value="Unassembled WGS sequence"/>
</dbReference>
<dbReference type="GO" id="GO:0009007">
    <property type="term" value="F:site-specific DNA-methyltransferase (adenine-specific) activity"/>
    <property type="evidence" value="ECO:0007669"/>
    <property type="project" value="UniProtKB-EC"/>
</dbReference>
<comment type="similarity">
    <text evidence="1">Belongs to the type-I restriction system S methylase family.</text>
</comment>
<organism evidence="12 13">
    <name type="scientific">Gracilibacillus thailandensis</name>
    <dbReference type="NCBI Taxonomy" id="563735"/>
    <lineage>
        <taxon>Bacteria</taxon>
        <taxon>Bacillati</taxon>
        <taxon>Bacillota</taxon>
        <taxon>Bacilli</taxon>
        <taxon>Bacillales</taxon>
        <taxon>Bacillaceae</taxon>
        <taxon>Gracilibacillus</taxon>
    </lineage>
</organism>
<evidence type="ECO:0000256" key="4">
    <source>
        <dbReference type="ARBA" id="ARBA00022679"/>
    </source>
</evidence>
<evidence type="ECO:0000256" key="9">
    <source>
        <dbReference type="SAM" id="Coils"/>
    </source>
</evidence>
<dbReference type="GO" id="GO:0009307">
    <property type="term" value="P:DNA restriction-modification system"/>
    <property type="evidence" value="ECO:0007669"/>
    <property type="project" value="UniProtKB-KW"/>
</dbReference>
<keyword evidence="13" id="KW-1185">Reference proteome</keyword>
<comment type="caution">
    <text evidence="12">The sequence shown here is derived from an EMBL/GenBank/DDBJ whole genome shotgun (WGS) entry which is preliminary data.</text>
</comment>
<feature type="domain" description="DNA methylase adenine-specific" evidence="11">
    <location>
        <begin position="110"/>
        <end position="404"/>
    </location>
</feature>
<dbReference type="Pfam" id="PF02384">
    <property type="entry name" value="N6_Mtase"/>
    <property type="match status" value="1"/>
</dbReference>
<sequence length="627" mass="71455">MEDNVLFNQLDILRGDLPLEKMKNVAIPIYSLQFLKNNQKIPEEATVSNVLKHEDNLVGSLVHAFKIVEDEYPELKGVYDIFPSKELSQKVLFNFLLQVNNMKFTNNEWADLMEKLFNNLYENEGKKGGAHYSPESVNQLGIALLQPQSGTFYDGAAGVGATTVEAQKYARETNGNIQLFGQEVNYNNWAAAKFNLLFHGVENADLRLGDTLLKPAFVEGKNIAKFDRVMMDFPFSMNITDYEKLINDPFNRFIYGKPPRRSADMAFIMHGLSSLNQNGKAIFVVTNGTLFRKGVEGTIRQNMISADVIEAVIALPENIYAETAIQTNLLVLNKNKPIERQGKILFINAEEEFKQLNRRRKLLNHENINKVVNAYKKGTQIKGFSKFVKTNKIEDADLLCKRYLEDGEIEVNTFGKVKVSQDKIKNQPNNKSLSNLTESIYRGLNVSSKSVEEGVGEYKIIKLSDVKDGEINLEELTQVTLKRKSKVEMYLVQRGDVIISNRGTSIKIAVVPHVEENIILSHNFLGIRCNNQLDPYFLKEYLESPVGQYMLTSKQIGTNILTINPKDLEDIKIPVPEIEAQMEIVEGFHDMKSNIQERLQQLEEEKKQLQLQLYDYMGIRDSFEIIE</sequence>
<reference evidence="12 13" key="1">
    <citation type="submission" date="2019-10" db="EMBL/GenBank/DDBJ databases">
        <title>Gracilibacillus salitolerans sp. nov., a moderate halophile isolated from a saline soil in northwest China.</title>
        <authorList>
            <person name="Gan L."/>
        </authorList>
    </citation>
    <scope>NUCLEOTIDE SEQUENCE [LARGE SCALE GENOMIC DNA]</scope>
    <source>
        <strain evidence="12 13">TP2-8</strain>
    </source>
</reference>
<dbReference type="Gene3D" id="3.40.50.150">
    <property type="entry name" value="Vaccinia Virus protein VP39"/>
    <property type="match status" value="1"/>
</dbReference>
<dbReference type="EMBL" id="WJEE01000018">
    <property type="protein sequence ID" value="MRI66632.1"/>
    <property type="molecule type" value="Genomic_DNA"/>
</dbReference>
<dbReference type="AlphaFoldDB" id="A0A6N7QZJ3"/>
<dbReference type="RefSeq" id="WP_153835315.1">
    <property type="nucleotide sequence ID" value="NZ_JBHUMW010000076.1"/>
</dbReference>
<dbReference type="Gene3D" id="3.90.220.20">
    <property type="entry name" value="DNA methylase specificity domains"/>
    <property type="match status" value="1"/>
</dbReference>
<gene>
    <name evidence="12" type="ORF">GH885_09760</name>
</gene>
<evidence type="ECO:0000256" key="2">
    <source>
        <dbReference type="ARBA" id="ARBA00011900"/>
    </source>
</evidence>
<accession>A0A6N7QZJ3</accession>
<keyword evidence="5" id="KW-0949">S-adenosyl-L-methionine</keyword>
<evidence type="ECO:0000313" key="13">
    <source>
        <dbReference type="Proteomes" id="UP000435187"/>
    </source>
</evidence>
<evidence type="ECO:0000256" key="8">
    <source>
        <dbReference type="ARBA" id="ARBA00047942"/>
    </source>
</evidence>
<name>A0A6N7QZJ3_9BACI</name>
<dbReference type="GO" id="GO:0003677">
    <property type="term" value="F:DNA binding"/>
    <property type="evidence" value="ECO:0007669"/>
    <property type="project" value="UniProtKB-KW"/>
</dbReference>
<dbReference type="PANTHER" id="PTHR42933:SF3">
    <property type="entry name" value="TYPE I RESTRICTION ENZYME MJAVIII METHYLASE SUBUNIT"/>
    <property type="match status" value="1"/>
</dbReference>